<comment type="caution">
    <text evidence="1">The sequence shown here is derived from an EMBL/GenBank/DDBJ whole genome shotgun (WGS) entry which is preliminary data.</text>
</comment>
<name>A0ACB0LB70_TRIPR</name>
<dbReference type="Proteomes" id="UP001177021">
    <property type="component" value="Unassembled WGS sequence"/>
</dbReference>
<gene>
    <name evidence="1" type="ORF">MILVUS5_LOCUS30387</name>
</gene>
<proteinExistence type="predicted"/>
<sequence>MQNHQQNEEDTSMDNNTFLCPSFSTYSTNNLNDVAAQVTKEQNDNPNSQNDNDDFEFFAFRTSEDEDYSDNHHLRRAVSHDVFPIFNRDDGEKRNSDAEEISISLKKLLIGDEKRNLVGYRRNSDAAEISISLRKLLTGDKKPNRVPSSSSSSEVENDLDEIPAESYCLWKPKSPMSSPISNSPMASPIKCKKSNSTGSSSNSSSSKRWKFLSLLRRSKSDGKESLILAERENLKVNCNGNGNDEKKILRVAGKKIPVTEKKVPAPVSAIEAFYLRKKDIGRKSYLPYKQGLIGFSVGFNANIGRGFPLHV</sequence>
<keyword evidence="2" id="KW-1185">Reference proteome</keyword>
<protein>
    <submittedName>
        <fullName evidence="1">Uncharacterized protein</fullName>
    </submittedName>
</protein>
<evidence type="ECO:0000313" key="1">
    <source>
        <dbReference type="EMBL" id="CAJ2665399.1"/>
    </source>
</evidence>
<reference evidence="1" key="1">
    <citation type="submission" date="2023-10" db="EMBL/GenBank/DDBJ databases">
        <authorList>
            <person name="Rodriguez Cubillos JULIANA M."/>
            <person name="De Vega J."/>
        </authorList>
    </citation>
    <scope>NUCLEOTIDE SEQUENCE</scope>
</reference>
<evidence type="ECO:0000313" key="2">
    <source>
        <dbReference type="Proteomes" id="UP001177021"/>
    </source>
</evidence>
<dbReference type="EMBL" id="CASHSV030000513">
    <property type="protein sequence ID" value="CAJ2665399.1"/>
    <property type="molecule type" value="Genomic_DNA"/>
</dbReference>
<accession>A0ACB0LB70</accession>
<organism evidence="1 2">
    <name type="scientific">Trifolium pratense</name>
    <name type="common">Red clover</name>
    <dbReference type="NCBI Taxonomy" id="57577"/>
    <lineage>
        <taxon>Eukaryota</taxon>
        <taxon>Viridiplantae</taxon>
        <taxon>Streptophyta</taxon>
        <taxon>Embryophyta</taxon>
        <taxon>Tracheophyta</taxon>
        <taxon>Spermatophyta</taxon>
        <taxon>Magnoliopsida</taxon>
        <taxon>eudicotyledons</taxon>
        <taxon>Gunneridae</taxon>
        <taxon>Pentapetalae</taxon>
        <taxon>rosids</taxon>
        <taxon>fabids</taxon>
        <taxon>Fabales</taxon>
        <taxon>Fabaceae</taxon>
        <taxon>Papilionoideae</taxon>
        <taxon>50 kb inversion clade</taxon>
        <taxon>NPAAA clade</taxon>
        <taxon>Hologalegina</taxon>
        <taxon>IRL clade</taxon>
        <taxon>Trifolieae</taxon>
        <taxon>Trifolium</taxon>
    </lineage>
</organism>